<dbReference type="AlphaFoldDB" id="A0A8J2LEL6"/>
<sequence>MRELCSKSKEEIHNYSCVQTYFIWSKTALDGFKFYQVSYENDFNFITSDGIYQVKNTITDYLTPFGTKVRWCLLVAFIGIALINTGLTFQRKMFTRGLVNGFFHITSIVLEQGTDLPVLTTTKSKLFTAWKIVLFFFIPLAMILGVNYKSFVKSDFSIPIPYKTSWNDLKQLVDADFEVFVPMENCKVKLNLPSFQISKSIKFCKPGHSDFWEATMCEEHLKKQKYASFLEAVTLFDTDLVNLESGDIPKYYSTILDLGSQTTFVCLENLPEFVRTNLSKSRTAFLVFKYEFDSYWRLIQELEVIGVKFGHNFGSNDSLLKKPKGFYISGTGDENYNWVHKRMNVLLTSGIYWFWGKWEQIRNGNFLRNLRLYQPRL</sequence>
<keyword evidence="1" id="KW-0472">Membrane</keyword>
<keyword evidence="1" id="KW-1133">Transmembrane helix</keyword>
<accession>A0A8J2LEL6</accession>
<feature type="transmembrane region" description="Helical" evidence="1">
    <location>
        <begin position="71"/>
        <end position="89"/>
    </location>
</feature>
<proteinExistence type="predicted"/>
<dbReference type="EMBL" id="CAJVCH010502357">
    <property type="protein sequence ID" value="CAG7821179.1"/>
    <property type="molecule type" value="Genomic_DNA"/>
</dbReference>
<keyword evidence="3" id="KW-1185">Reference proteome</keyword>
<name>A0A8J2LEL6_9HEXA</name>
<evidence type="ECO:0000256" key="1">
    <source>
        <dbReference type="SAM" id="Phobius"/>
    </source>
</evidence>
<dbReference type="Proteomes" id="UP000708208">
    <property type="component" value="Unassembled WGS sequence"/>
</dbReference>
<reference evidence="2" key="1">
    <citation type="submission" date="2021-06" db="EMBL/GenBank/DDBJ databases">
        <authorList>
            <person name="Hodson N. C."/>
            <person name="Mongue J. A."/>
            <person name="Jaron S. K."/>
        </authorList>
    </citation>
    <scope>NUCLEOTIDE SEQUENCE</scope>
</reference>
<comment type="caution">
    <text evidence="2">The sequence shown here is derived from an EMBL/GenBank/DDBJ whole genome shotgun (WGS) entry which is preliminary data.</text>
</comment>
<gene>
    <name evidence="2" type="ORF">AFUS01_LOCUS31531</name>
</gene>
<feature type="transmembrane region" description="Helical" evidence="1">
    <location>
        <begin position="127"/>
        <end position="148"/>
    </location>
</feature>
<organism evidence="2 3">
    <name type="scientific">Allacma fusca</name>
    <dbReference type="NCBI Taxonomy" id="39272"/>
    <lineage>
        <taxon>Eukaryota</taxon>
        <taxon>Metazoa</taxon>
        <taxon>Ecdysozoa</taxon>
        <taxon>Arthropoda</taxon>
        <taxon>Hexapoda</taxon>
        <taxon>Collembola</taxon>
        <taxon>Symphypleona</taxon>
        <taxon>Sminthuridae</taxon>
        <taxon>Allacma</taxon>
    </lineage>
</organism>
<evidence type="ECO:0000313" key="3">
    <source>
        <dbReference type="Proteomes" id="UP000708208"/>
    </source>
</evidence>
<protein>
    <submittedName>
        <fullName evidence="2">Uncharacterized protein</fullName>
    </submittedName>
</protein>
<keyword evidence="1" id="KW-0812">Transmembrane</keyword>
<evidence type="ECO:0000313" key="2">
    <source>
        <dbReference type="EMBL" id="CAG7821179.1"/>
    </source>
</evidence>